<evidence type="ECO:0000313" key="6">
    <source>
        <dbReference type="EMBL" id="QWF72304.1"/>
    </source>
</evidence>
<dbReference type="RefSeq" id="WP_215584655.1">
    <property type="nucleotide sequence ID" value="NZ_CP073754.1"/>
</dbReference>
<dbReference type="SUPFAM" id="SSF48498">
    <property type="entry name" value="Tetracyclin repressor-like, C-terminal domain"/>
    <property type="match status" value="1"/>
</dbReference>
<keyword evidence="7" id="KW-1185">Reference proteome</keyword>
<dbReference type="PRINTS" id="PR00455">
    <property type="entry name" value="HTHTETR"/>
</dbReference>
<dbReference type="EMBL" id="CP073754">
    <property type="protein sequence ID" value="QWF72304.1"/>
    <property type="molecule type" value="Genomic_DNA"/>
</dbReference>
<organism evidence="6 7">
    <name type="scientific">Methylomonas paludis</name>
    <dbReference type="NCBI Taxonomy" id="1173101"/>
    <lineage>
        <taxon>Bacteria</taxon>
        <taxon>Pseudomonadati</taxon>
        <taxon>Pseudomonadota</taxon>
        <taxon>Gammaproteobacteria</taxon>
        <taxon>Methylococcales</taxon>
        <taxon>Methylococcaceae</taxon>
        <taxon>Methylomonas</taxon>
    </lineage>
</organism>
<feature type="domain" description="HTH tetR-type" evidence="5">
    <location>
        <begin position="6"/>
        <end position="66"/>
    </location>
</feature>
<keyword evidence="2 4" id="KW-0238">DNA-binding</keyword>
<dbReference type="GO" id="GO:0000976">
    <property type="term" value="F:transcription cis-regulatory region binding"/>
    <property type="evidence" value="ECO:0007669"/>
    <property type="project" value="TreeGrafter"/>
</dbReference>
<dbReference type="InterPro" id="IPR036271">
    <property type="entry name" value="Tet_transcr_reg_TetR-rel_C_sf"/>
</dbReference>
<dbReference type="InterPro" id="IPR039536">
    <property type="entry name" value="TetR_C_Proteobacteria"/>
</dbReference>
<keyword evidence="3" id="KW-0804">Transcription</keyword>
<reference evidence="6" key="1">
    <citation type="submission" date="2021-04" db="EMBL/GenBank/DDBJ databases">
        <title>Draft genome sequence data of methanotrophic Methylovulum sp. strain S1L and Methylomonas sp. strain S2AM isolated from boreal lake water columns.</title>
        <authorList>
            <person name="Rissanen A.J."/>
            <person name="Mangayil R."/>
            <person name="Svenning M.M."/>
            <person name="Khanongnuch R."/>
        </authorList>
    </citation>
    <scope>NUCLEOTIDE SEQUENCE</scope>
    <source>
        <strain evidence="6">S2AM</strain>
    </source>
</reference>
<gene>
    <name evidence="6" type="ORF">KEF85_07620</name>
</gene>
<dbReference type="SUPFAM" id="SSF46689">
    <property type="entry name" value="Homeodomain-like"/>
    <property type="match status" value="1"/>
</dbReference>
<dbReference type="KEGG" id="mpad:KEF85_07620"/>
<keyword evidence="1" id="KW-0805">Transcription regulation</keyword>
<dbReference type="Pfam" id="PF00440">
    <property type="entry name" value="TetR_N"/>
    <property type="match status" value="1"/>
</dbReference>
<dbReference type="InterPro" id="IPR001647">
    <property type="entry name" value="HTH_TetR"/>
</dbReference>
<dbReference type="GO" id="GO:0003700">
    <property type="term" value="F:DNA-binding transcription factor activity"/>
    <property type="evidence" value="ECO:0007669"/>
    <property type="project" value="TreeGrafter"/>
</dbReference>
<proteinExistence type="predicted"/>
<dbReference type="Gene3D" id="1.10.357.10">
    <property type="entry name" value="Tetracycline Repressor, domain 2"/>
    <property type="match status" value="1"/>
</dbReference>
<evidence type="ECO:0000256" key="3">
    <source>
        <dbReference type="ARBA" id="ARBA00023163"/>
    </source>
</evidence>
<evidence type="ECO:0000256" key="1">
    <source>
        <dbReference type="ARBA" id="ARBA00023015"/>
    </source>
</evidence>
<dbReference type="PANTHER" id="PTHR30055">
    <property type="entry name" value="HTH-TYPE TRANSCRIPTIONAL REGULATOR RUTR"/>
    <property type="match status" value="1"/>
</dbReference>
<protein>
    <submittedName>
        <fullName evidence="6">TetR/AcrR family transcriptional regulator</fullName>
    </submittedName>
</protein>
<evidence type="ECO:0000256" key="2">
    <source>
        <dbReference type="ARBA" id="ARBA00023125"/>
    </source>
</evidence>
<accession>A0A975RBF1</accession>
<evidence type="ECO:0000259" key="5">
    <source>
        <dbReference type="PROSITE" id="PS50977"/>
    </source>
</evidence>
<evidence type="ECO:0000313" key="7">
    <source>
        <dbReference type="Proteomes" id="UP000676649"/>
    </source>
</evidence>
<feature type="DNA-binding region" description="H-T-H motif" evidence="4">
    <location>
        <begin position="29"/>
        <end position="48"/>
    </location>
</feature>
<dbReference type="InterPro" id="IPR009057">
    <property type="entry name" value="Homeodomain-like_sf"/>
</dbReference>
<evidence type="ECO:0000256" key="4">
    <source>
        <dbReference type="PROSITE-ProRule" id="PRU00335"/>
    </source>
</evidence>
<dbReference type="Pfam" id="PF14246">
    <property type="entry name" value="TetR_C_7"/>
    <property type="match status" value="1"/>
</dbReference>
<name>A0A975RBF1_9GAMM</name>
<dbReference type="PANTHER" id="PTHR30055:SF119">
    <property type="entry name" value="NALC"/>
    <property type="match status" value="1"/>
</dbReference>
<sequence length="205" mass="22609">MKIRTQARRETIVSEAAKLFTEIGYEAASMNELSKRLGGSKATLYGYFPSKESLLVAVVEAFATAHLSDATTELSLNIEGEIALESTLMRFGERMLNVLTNDKTALAIYRMTIAEAGRSNVGQLFYDSGPSQCIDVLTRLIAVEINRGKVREADPRVMALQFLALLTAETEIRLYQQNPPPLTSSQVQAMVSRSVNMFLLGAEPR</sequence>
<dbReference type="InterPro" id="IPR050109">
    <property type="entry name" value="HTH-type_TetR-like_transc_reg"/>
</dbReference>
<dbReference type="PROSITE" id="PS50977">
    <property type="entry name" value="HTH_TETR_2"/>
    <property type="match status" value="1"/>
</dbReference>
<dbReference type="FunFam" id="1.10.10.60:FF:000141">
    <property type="entry name" value="TetR family transcriptional regulator"/>
    <property type="match status" value="1"/>
</dbReference>
<dbReference type="Proteomes" id="UP000676649">
    <property type="component" value="Chromosome"/>
</dbReference>
<dbReference type="AlphaFoldDB" id="A0A975RBF1"/>